<dbReference type="SUPFAM" id="SSF53474">
    <property type="entry name" value="alpha/beta-Hydrolases"/>
    <property type="match status" value="1"/>
</dbReference>
<feature type="chain" id="PRO_5012645027" description="AB hydrolase-1 domain-containing protein" evidence="1">
    <location>
        <begin position="37"/>
        <end position="456"/>
    </location>
</feature>
<evidence type="ECO:0008006" key="4">
    <source>
        <dbReference type="Google" id="ProtNLM"/>
    </source>
</evidence>
<evidence type="ECO:0000256" key="1">
    <source>
        <dbReference type="SAM" id="SignalP"/>
    </source>
</evidence>
<protein>
    <recommendedName>
        <fullName evidence="4">AB hydrolase-1 domain-containing protein</fullName>
    </recommendedName>
</protein>
<dbReference type="InterPro" id="IPR010765">
    <property type="entry name" value="DUF1350"/>
</dbReference>
<evidence type="ECO:0000313" key="2">
    <source>
        <dbReference type="EMBL" id="GAX15731.1"/>
    </source>
</evidence>
<dbReference type="Proteomes" id="UP000198406">
    <property type="component" value="Unassembled WGS sequence"/>
</dbReference>
<sequence length="456" mass="50094">MSRKRTMSRGAAPLICLSNFRLRFFLLVALCQFAVPFQVNNKPNRNPLQGCASQTVLLAKGGESPNSFEKVTTSFKIGKWEELENNFILRPSIEQGPPRAVIHFLGGALVGASPHISYRYVLERLAEQGFLIIATPYTLSFDHLSTCDMVISRFERIAGQIAQTYGALPVIGMGHSCGALLQVLITSLFPDTPRAANALLSFNNKPVTEAVPFFEEVFVPFFTYAAALNETSRPRGSEVINTGLRLAQSAAKGEIPSDELLSKALRLLVPPPFYSQGPFTREDSFVVPPAVRDAFLRLTAPTTTALSNAEIVPLVVEVLQALEQIPGLIDEVALGARDFDPTPIRVKEAARRAYRARRTLIIKYTDDPIDESNEIEELLQAAGQIAVMKRPMMVDIDVQRRDLPGGHAAPLIAPPLELAKRIEDILGADAAKDGLRYTEADETVSAIVRWLEDSDL</sequence>
<dbReference type="PANTHER" id="PTHR34127:SF1">
    <property type="entry name" value="OS04G0405600 PROTEIN"/>
    <property type="match status" value="1"/>
</dbReference>
<keyword evidence="1" id="KW-0732">Signal</keyword>
<proteinExistence type="predicted"/>
<dbReference type="InParanoid" id="A0A1Z5JPN0"/>
<dbReference type="InterPro" id="IPR029058">
    <property type="entry name" value="AB_hydrolase_fold"/>
</dbReference>
<organism evidence="2 3">
    <name type="scientific">Fistulifera solaris</name>
    <name type="common">Oleaginous diatom</name>
    <dbReference type="NCBI Taxonomy" id="1519565"/>
    <lineage>
        <taxon>Eukaryota</taxon>
        <taxon>Sar</taxon>
        <taxon>Stramenopiles</taxon>
        <taxon>Ochrophyta</taxon>
        <taxon>Bacillariophyta</taxon>
        <taxon>Bacillariophyceae</taxon>
        <taxon>Bacillariophycidae</taxon>
        <taxon>Naviculales</taxon>
        <taxon>Naviculaceae</taxon>
        <taxon>Fistulifera</taxon>
    </lineage>
</organism>
<gene>
    <name evidence="2" type="ORF">FisN_3Lh169</name>
</gene>
<dbReference type="OrthoDB" id="4892at2759"/>
<comment type="caution">
    <text evidence="2">The sequence shown here is derived from an EMBL/GenBank/DDBJ whole genome shotgun (WGS) entry which is preliminary data.</text>
</comment>
<dbReference type="PANTHER" id="PTHR34127">
    <property type="entry name" value="OS04G0405600 PROTEIN"/>
    <property type="match status" value="1"/>
</dbReference>
<name>A0A1Z5JPN0_FISSO</name>
<keyword evidence="3" id="KW-1185">Reference proteome</keyword>
<dbReference type="Gene3D" id="3.40.50.1820">
    <property type="entry name" value="alpha/beta hydrolase"/>
    <property type="match status" value="1"/>
</dbReference>
<evidence type="ECO:0000313" key="3">
    <source>
        <dbReference type="Proteomes" id="UP000198406"/>
    </source>
</evidence>
<feature type="signal peptide" evidence="1">
    <location>
        <begin position="1"/>
        <end position="36"/>
    </location>
</feature>
<dbReference type="EMBL" id="BDSP01000096">
    <property type="protein sequence ID" value="GAX15731.1"/>
    <property type="molecule type" value="Genomic_DNA"/>
</dbReference>
<dbReference type="Pfam" id="PF07082">
    <property type="entry name" value="DUF1350"/>
    <property type="match status" value="1"/>
</dbReference>
<dbReference type="AlphaFoldDB" id="A0A1Z5JPN0"/>
<accession>A0A1Z5JPN0</accession>
<reference evidence="2 3" key="1">
    <citation type="journal article" date="2015" name="Plant Cell">
        <title>Oil accumulation by the oleaginous diatom Fistulifera solaris as revealed by the genome and transcriptome.</title>
        <authorList>
            <person name="Tanaka T."/>
            <person name="Maeda Y."/>
            <person name="Veluchamy A."/>
            <person name="Tanaka M."/>
            <person name="Abida H."/>
            <person name="Marechal E."/>
            <person name="Bowler C."/>
            <person name="Muto M."/>
            <person name="Sunaga Y."/>
            <person name="Tanaka M."/>
            <person name="Yoshino T."/>
            <person name="Taniguchi T."/>
            <person name="Fukuda Y."/>
            <person name="Nemoto M."/>
            <person name="Matsumoto M."/>
            <person name="Wong P.S."/>
            <person name="Aburatani S."/>
            <person name="Fujibuchi W."/>
        </authorList>
    </citation>
    <scope>NUCLEOTIDE SEQUENCE [LARGE SCALE GENOMIC DNA]</scope>
    <source>
        <strain evidence="2 3">JPCC DA0580</strain>
    </source>
</reference>